<organism evidence="4 5">
    <name type="scientific">Ruminococcus flavefaciens</name>
    <dbReference type="NCBI Taxonomy" id="1265"/>
    <lineage>
        <taxon>Bacteria</taxon>
        <taxon>Bacillati</taxon>
        <taxon>Bacillota</taxon>
        <taxon>Clostridia</taxon>
        <taxon>Eubacteriales</taxon>
        <taxon>Oscillospiraceae</taxon>
        <taxon>Ruminococcus</taxon>
    </lineage>
</organism>
<reference evidence="4 5" key="1">
    <citation type="submission" date="2016-10" db="EMBL/GenBank/DDBJ databases">
        <authorList>
            <person name="de Groot N.N."/>
        </authorList>
    </citation>
    <scope>NUCLEOTIDE SEQUENCE [LARGE SCALE GENOMIC DNA]</scope>
    <source>
        <strain evidence="4 5">YAD2003</strain>
    </source>
</reference>
<evidence type="ECO:0000256" key="2">
    <source>
        <dbReference type="ARBA" id="ARBA00022448"/>
    </source>
</evidence>
<dbReference type="GO" id="GO:0046961">
    <property type="term" value="F:proton-transporting ATPase activity, rotational mechanism"/>
    <property type="evidence" value="ECO:0007669"/>
    <property type="project" value="InterPro"/>
</dbReference>
<name>A0A1H6HTH4_RUMFL</name>
<dbReference type="SUPFAM" id="SSF159468">
    <property type="entry name" value="AtpF-like"/>
    <property type="match status" value="1"/>
</dbReference>
<protein>
    <submittedName>
        <fullName evidence="4">V/A-type H+-transporting ATPase subunit F</fullName>
    </submittedName>
</protein>
<dbReference type="RefSeq" id="WP_074713985.1">
    <property type="nucleotide sequence ID" value="NZ_FNWV01000001.1"/>
</dbReference>
<dbReference type="AlphaFoldDB" id="A0A1H6HTH4"/>
<dbReference type="InterPro" id="IPR036906">
    <property type="entry name" value="ATPase_V1_fsu_sf"/>
</dbReference>
<dbReference type="EMBL" id="FNWV01000001">
    <property type="protein sequence ID" value="SEH37518.1"/>
    <property type="molecule type" value="Genomic_DNA"/>
</dbReference>
<evidence type="ECO:0000313" key="5">
    <source>
        <dbReference type="Proteomes" id="UP000183190"/>
    </source>
</evidence>
<dbReference type="Gene3D" id="3.40.50.10580">
    <property type="entry name" value="ATPase, V1 complex, subunit F"/>
    <property type="match status" value="1"/>
</dbReference>
<dbReference type="OrthoDB" id="5311at2"/>
<evidence type="ECO:0000256" key="3">
    <source>
        <dbReference type="ARBA" id="ARBA00023065"/>
    </source>
</evidence>
<sequence length="103" mass="10837">MYKAAVIGDSASVSGFAALGLSVFRETEPEKITKLISRLAANDFAVIYITEPAAALVSDTINKYRSSKLPSIVLIPAIEGNTGDGMRALHDAVEKAVGSDILN</sequence>
<keyword evidence="2" id="KW-0813">Transport</keyword>
<proteinExistence type="inferred from homology"/>
<dbReference type="Pfam" id="PF01990">
    <property type="entry name" value="ATP-synt_F"/>
    <property type="match status" value="1"/>
</dbReference>
<keyword evidence="3" id="KW-0406">Ion transport</keyword>
<accession>A0A1H6HTH4</accession>
<dbReference type="InterPro" id="IPR008218">
    <property type="entry name" value="ATPase_V1-cplx_f_g_su"/>
</dbReference>
<dbReference type="Proteomes" id="UP000183190">
    <property type="component" value="Unassembled WGS sequence"/>
</dbReference>
<evidence type="ECO:0000313" key="4">
    <source>
        <dbReference type="EMBL" id="SEH37518.1"/>
    </source>
</evidence>
<evidence type="ECO:0000256" key="1">
    <source>
        <dbReference type="ARBA" id="ARBA00010148"/>
    </source>
</evidence>
<gene>
    <name evidence="4" type="ORF">SAMN02910265_00127</name>
</gene>
<comment type="similarity">
    <text evidence="1">Belongs to the V-ATPase F subunit family.</text>
</comment>